<reference evidence="2 3" key="1">
    <citation type="submission" date="2019-05" db="EMBL/GenBank/DDBJ databases">
        <title>Genome sequence of Cellulomonas hominis strain CS1.</title>
        <authorList>
            <person name="Belmont J."/>
            <person name="Maclea K.S."/>
        </authorList>
    </citation>
    <scope>NUCLEOTIDE SEQUENCE [LARGE SCALE GENOMIC DNA]</scope>
    <source>
        <strain evidence="2 3">CS1</strain>
    </source>
</reference>
<evidence type="ECO:0000256" key="1">
    <source>
        <dbReference type="SAM" id="MobiDB-lite"/>
    </source>
</evidence>
<feature type="compositionally biased region" description="Basic and acidic residues" evidence="1">
    <location>
        <begin position="26"/>
        <end position="44"/>
    </location>
</feature>
<organism evidence="2 3">
    <name type="scientific">Cellulomonas hominis</name>
    <dbReference type="NCBI Taxonomy" id="156981"/>
    <lineage>
        <taxon>Bacteria</taxon>
        <taxon>Bacillati</taxon>
        <taxon>Actinomycetota</taxon>
        <taxon>Actinomycetes</taxon>
        <taxon>Micrococcales</taxon>
        <taxon>Cellulomonadaceae</taxon>
        <taxon>Cellulomonas</taxon>
    </lineage>
</organism>
<protein>
    <submittedName>
        <fullName evidence="2">Uncharacterized protein</fullName>
    </submittedName>
</protein>
<evidence type="ECO:0000313" key="3">
    <source>
        <dbReference type="Proteomes" id="UP000308121"/>
    </source>
</evidence>
<dbReference type="EMBL" id="SZYE01000347">
    <property type="protein sequence ID" value="TKR21855.1"/>
    <property type="molecule type" value="Genomic_DNA"/>
</dbReference>
<dbReference type="RefSeq" id="WP_230323459.1">
    <property type="nucleotide sequence ID" value="NZ_SZYE01000347.1"/>
</dbReference>
<evidence type="ECO:0000313" key="2">
    <source>
        <dbReference type="EMBL" id="TKR21855.1"/>
    </source>
</evidence>
<feature type="region of interest" description="Disordered" evidence="1">
    <location>
        <begin position="1"/>
        <end position="68"/>
    </location>
</feature>
<sequence length="68" mass="7161">LALALRATGGARYGGSRLPRAATPLRELRARAHEAPAPHAEHRTVSRAPADDPSPGRPSPAPRHLETA</sequence>
<feature type="non-terminal residue" evidence="2">
    <location>
        <position position="1"/>
    </location>
</feature>
<gene>
    <name evidence="2" type="ORF">FA014_19545</name>
</gene>
<accession>A0A7Z8JXK0</accession>
<feature type="compositionally biased region" description="Low complexity" evidence="1">
    <location>
        <begin position="1"/>
        <end position="10"/>
    </location>
</feature>
<dbReference type="AlphaFoldDB" id="A0A7Z8JXK0"/>
<proteinExistence type="predicted"/>
<name>A0A7Z8JXK0_9CELL</name>
<dbReference type="Proteomes" id="UP000308121">
    <property type="component" value="Unassembled WGS sequence"/>
</dbReference>
<comment type="caution">
    <text evidence="2">The sequence shown here is derived from an EMBL/GenBank/DDBJ whole genome shotgun (WGS) entry which is preliminary data.</text>
</comment>